<sequence length="292" mass="34068">MRLPRMRRQKFVPQKKSELDLFNEKEHIQQLYGAEHDDEIIVSTDRGDLFNYRITKFDQCGFSKEIEKNIKLRKYEFPTPIQRAVIPLVMRSRQDIMGHAQTGSGKTAAFILPIINEIQRIVDLKRNNLGNRANSLVNKDSPYCIILSPTRELAQQLYEETRSFVASDIPMRHTLDLKDQGCDIFVVTCGRLRHHVMDGHIKLASLRYFVLDEADKLIKDRQFFASVDEVKSHPNLYPDNRMLLFSATFSNDVQMLAQNHLKSGYYFIRIGKMNKAVDLIRQELKNMTNLNY</sequence>
<reference evidence="1" key="1">
    <citation type="submission" date="2023-11" db="EMBL/GenBank/DDBJ databases">
        <authorList>
            <person name="Poullet M."/>
        </authorList>
    </citation>
    <scope>NUCLEOTIDE SEQUENCE</scope>
    <source>
        <strain evidence="1">E1834</strain>
    </source>
</reference>
<name>A0ACB0YNS6_MELEN</name>
<accession>A0ACB0YNS6</accession>
<evidence type="ECO:0000313" key="1">
    <source>
        <dbReference type="EMBL" id="CAK5055599.1"/>
    </source>
</evidence>
<dbReference type="Proteomes" id="UP001497535">
    <property type="component" value="Unassembled WGS sequence"/>
</dbReference>
<keyword evidence="2" id="KW-1185">Reference proteome</keyword>
<gene>
    <name evidence="1" type="ORF">MENTE1834_LOCUS14679</name>
</gene>
<comment type="caution">
    <text evidence="1">The sequence shown here is derived from an EMBL/GenBank/DDBJ whole genome shotgun (WGS) entry which is preliminary data.</text>
</comment>
<dbReference type="EMBL" id="CAVMJV010000016">
    <property type="protein sequence ID" value="CAK5055599.1"/>
    <property type="molecule type" value="Genomic_DNA"/>
</dbReference>
<protein>
    <submittedName>
        <fullName evidence="1">Uncharacterized protein</fullName>
    </submittedName>
</protein>
<organism evidence="1 2">
    <name type="scientific">Meloidogyne enterolobii</name>
    <name type="common">Root-knot nematode worm</name>
    <name type="synonym">Meloidogyne mayaguensis</name>
    <dbReference type="NCBI Taxonomy" id="390850"/>
    <lineage>
        <taxon>Eukaryota</taxon>
        <taxon>Metazoa</taxon>
        <taxon>Ecdysozoa</taxon>
        <taxon>Nematoda</taxon>
        <taxon>Chromadorea</taxon>
        <taxon>Rhabditida</taxon>
        <taxon>Tylenchina</taxon>
        <taxon>Tylenchomorpha</taxon>
        <taxon>Tylenchoidea</taxon>
        <taxon>Meloidogynidae</taxon>
        <taxon>Meloidogyninae</taxon>
        <taxon>Meloidogyne</taxon>
    </lineage>
</organism>
<evidence type="ECO:0000313" key="2">
    <source>
        <dbReference type="Proteomes" id="UP001497535"/>
    </source>
</evidence>
<proteinExistence type="predicted"/>